<accession>A0A8J3GTR8</accession>
<dbReference type="EMBL" id="BNCJ01000001">
    <property type="protein sequence ID" value="GHF33567.1"/>
    <property type="molecule type" value="Genomic_DNA"/>
</dbReference>
<keyword evidence="2" id="KW-1185">Reference proteome</keyword>
<organism evidence="1 2">
    <name type="scientific">Seohaeicola zhoushanensis</name>
    <dbReference type="NCBI Taxonomy" id="1569283"/>
    <lineage>
        <taxon>Bacteria</taxon>
        <taxon>Pseudomonadati</taxon>
        <taxon>Pseudomonadota</taxon>
        <taxon>Alphaproteobacteria</taxon>
        <taxon>Rhodobacterales</taxon>
        <taxon>Roseobacteraceae</taxon>
        <taxon>Seohaeicola</taxon>
    </lineage>
</organism>
<protein>
    <submittedName>
        <fullName evidence="1">Uncharacterized protein</fullName>
    </submittedName>
</protein>
<evidence type="ECO:0000313" key="2">
    <source>
        <dbReference type="Proteomes" id="UP000626220"/>
    </source>
</evidence>
<comment type="caution">
    <text evidence="1">The sequence shown here is derived from an EMBL/GenBank/DDBJ whole genome shotgun (WGS) entry which is preliminary data.</text>
</comment>
<dbReference type="AlphaFoldDB" id="A0A8J3GTR8"/>
<evidence type="ECO:0000313" key="1">
    <source>
        <dbReference type="EMBL" id="GHF33567.1"/>
    </source>
</evidence>
<dbReference type="Proteomes" id="UP000626220">
    <property type="component" value="Unassembled WGS sequence"/>
</dbReference>
<gene>
    <name evidence="1" type="ORF">GCM10017056_01220</name>
</gene>
<dbReference type="RefSeq" id="WP_189678091.1">
    <property type="nucleotide sequence ID" value="NZ_BNCJ01000001.1"/>
</dbReference>
<reference evidence="1" key="1">
    <citation type="journal article" date="2014" name="Int. J. Syst. Evol. Microbiol.">
        <title>Complete genome sequence of Corynebacterium casei LMG S-19264T (=DSM 44701T), isolated from a smear-ripened cheese.</title>
        <authorList>
            <consortium name="US DOE Joint Genome Institute (JGI-PGF)"/>
            <person name="Walter F."/>
            <person name="Albersmeier A."/>
            <person name="Kalinowski J."/>
            <person name="Ruckert C."/>
        </authorList>
    </citation>
    <scope>NUCLEOTIDE SEQUENCE</scope>
    <source>
        <strain evidence="1">KCTC 42650</strain>
    </source>
</reference>
<proteinExistence type="predicted"/>
<name>A0A8J3GTR8_9RHOB</name>
<sequence>MNIQRSKPDQTHTTALSAALNDLANPCVGCDNCNGLCAELIDVLVIPGVILSRKRTSP</sequence>
<reference evidence="1" key="2">
    <citation type="submission" date="2020-09" db="EMBL/GenBank/DDBJ databases">
        <authorList>
            <person name="Sun Q."/>
            <person name="Kim S."/>
        </authorList>
    </citation>
    <scope>NUCLEOTIDE SEQUENCE</scope>
    <source>
        <strain evidence="1">KCTC 42650</strain>
    </source>
</reference>